<proteinExistence type="predicted"/>
<accession>G8TWS3</accession>
<feature type="domain" description="Glucose-6-phosphate dehydrogenase assembly protein OpcA N-terminal" evidence="1">
    <location>
        <begin position="59"/>
        <end position="146"/>
    </location>
</feature>
<dbReference type="Proteomes" id="UP000005439">
    <property type="component" value="Chromosome"/>
</dbReference>
<dbReference type="InterPro" id="IPR004555">
    <property type="entry name" value="G6PDH_assembly_OpcA"/>
</dbReference>
<sequence length="337" mass="38632">MPRQTIHWERQGISGPELRRVLPTIVPSALKEEVALTETVMTLILYIDADDPRDWSHIAEQIAASHPARVLILRPAATDGPSQLDARVLATIEDLPGSTTKHRVVFSECLDMTLHGPVATYWIDWVQPLIRSDLPSYLWWLKAPPASRFRWDLLAGGIGYLVIDSDSTQLDKWVQALRNFSPTSPMKIYDLAWVRTTAWRRVLAEAADHGPVLDLMATPDTVHFEGPPDQQSRMQYLWYWLSHQLRWNLYRPELRWNWSPADTARGVLTKSGHELVVAREDNRIVARYGTRHWSEADAPEPAVECFVQLMADGPDALFQSIWSYAYQHLLSEETRHD</sequence>
<dbReference type="STRING" id="679936.Sulac_2600"/>
<organism evidence="3 4">
    <name type="scientific">Sulfobacillus acidophilus (strain ATCC 700253 / DSM 10332 / NAL)</name>
    <dbReference type="NCBI Taxonomy" id="679936"/>
    <lineage>
        <taxon>Bacteria</taxon>
        <taxon>Bacillati</taxon>
        <taxon>Bacillota</taxon>
        <taxon>Clostridia</taxon>
        <taxon>Eubacteriales</taxon>
        <taxon>Clostridiales Family XVII. Incertae Sedis</taxon>
        <taxon>Sulfobacillus</taxon>
    </lineage>
</organism>
<dbReference type="Pfam" id="PF20171">
    <property type="entry name" value="OpcA_G6PD_C"/>
    <property type="match status" value="1"/>
</dbReference>
<dbReference type="HOGENOM" id="CLU_823673_0_0_9"/>
<dbReference type="PANTHER" id="PTHR38658">
    <property type="entry name" value="OXPP CYCLE PROTEIN OPCA-RELATED"/>
    <property type="match status" value="1"/>
</dbReference>
<dbReference type="Pfam" id="PF10128">
    <property type="entry name" value="OpcA_G6PD_assem"/>
    <property type="match status" value="1"/>
</dbReference>
<feature type="domain" description="Glucose-6-phosphate dehydrogenase assembly protein OpcA C-terminal" evidence="2">
    <location>
        <begin position="188"/>
        <end position="284"/>
    </location>
</feature>
<dbReference type="InterPro" id="IPR046801">
    <property type="entry name" value="OpcA_G6PD_N"/>
</dbReference>
<evidence type="ECO:0008006" key="5">
    <source>
        <dbReference type="Google" id="ProtNLM"/>
    </source>
</evidence>
<keyword evidence="4" id="KW-1185">Reference proteome</keyword>
<evidence type="ECO:0000313" key="4">
    <source>
        <dbReference type="Proteomes" id="UP000005439"/>
    </source>
</evidence>
<evidence type="ECO:0000313" key="3">
    <source>
        <dbReference type="EMBL" id="AEW06062.1"/>
    </source>
</evidence>
<dbReference type="KEGG" id="sap:Sulac_2600"/>
<protein>
    <recommendedName>
        <fullName evidence="5">Glucose-6-phosphate dehydrogenase</fullName>
    </recommendedName>
</protein>
<gene>
    <name evidence="3" type="ordered locus">Sulac_2600</name>
</gene>
<dbReference type="InterPro" id="IPR046802">
    <property type="entry name" value="OpcA_G6PD_C"/>
</dbReference>
<evidence type="ECO:0000259" key="1">
    <source>
        <dbReference type="Pfam" id="PF10128"/>
    </source>
</evidence>
<dbReference type="PATRIC" id="fig|679936.5.peg.2691"/>
<name>G8TWS3_SULAD</name>
<dbReference type="AlphaFoldDB" id="G8TWS3"/>
<evidence type="ECO:0000259" key="2">
    <source>
        <dbReference type="Pfam" id="PF20171"/>
    </source>
</evidence>
<reference evidence="3 4" key="2">
    <citation type="journal article" date="2012" name="Stand. Genomic Sci.">
        <title>Complete genome sequence of the moderately thermophilic mineral-sulfide-oxidizing firmicute Sulfobacillus acidophilus type strain (NAL(T)).</title>
        <authorList>
            <person name="Anderson I."/>
            <person name="Chertkov O."/>
            <person name="Chen A."/>
            <person name="Saunders E."/>
            <person name="Lapidus A."/>
            <person name="Nolan M."/>
            <person name="Lucas S."/>
            <person name="Hammon N."/>
            <person name="Deshpande S."/>
            <person name="Cheng J.F."/>
            <person name="Han C."/>
            <person name="Tapia R."/>
            <person name="Goodwin L.A."/>
            <person name="Pitluck S."/>
            <person name="Liolios K."/>
            <person name="Pagani I."/>
            <person name="Ivanova N."/>
            <person name="Mikhailova N."/>
            <person name="Pati A."/>
            <person name="Palaniappan K."/>
            <person name="Land M."/>
            <person name="Pan C."/>
            <person name="Rohde M."/>
            <person name="Pukall R."/>
            <person name="Goker M."/>
            <person name="Detter J.C."/>
            <person name="Woyke T."/>
            <person name="Bristow J."/>
            <person name="Eisen J.A."/>
            <person name="Markowitz V."/>
            <person name="Hugenholtz P."/>
            <person name="Kyrpides N.C."/>
            <person name="Klenk H.P."/>
            <person name="Mavromatis K."/>
        </authorList>
    </citation>
    <scope>NUCLEOTIDE SEQUENCE [LARGE SCALE GENOMIC DNA]</scope>
    <source>
        <strain evidence="4">ATCC 700253 / DSM 10332 / NAL</strain>
    </source>
</reference>
<dbReference type="EMBL" id="CP003179">
    <property type="protein sequence ID" value="AEW06062.1"/>
    <property type="molecule type" value="Genomic_DNA"/>
</dbReference>
<dbReference type="PANTHER" id="PTHR38658:SF1">
    <property type="entry name" value="OXPP CYCLE PROTEIN OPCA-RELATED"/>
    <property type="match status" value="1"/>
</dbReference>
<reference evidence="4" key="1">
    <citation type="submission" date="2011-12" db="EMBL/GenBank/DDBJ databases">
        <title>The complete genome of chromosome of Sulfobacillus acidophilus DSM 10332.</title>
        <authorList>
            <person name="Lucas S."/>
            <person name="Han J."/>
            <person name="Lapidus A."/>
            <person name="Bruce D."/>
            <person name="Goodwin L."/>
            <person name="Pitluck S."/>
            <person name="Peters L."/>
            <person name="Kyrpides N."/>
            <person name="Mavromatis K."/>
            <person name="Ivanova N."/>
            <person name="Mikhailova N."/>
            <person name="Chertkov O."/>
            <person name="Saunders E."/>
            <person name="Detter J.C."/>
            <person name="Tapia R."/>
            <person name="Han C."/>
            <person name="Land M."/>
            <person name="Hauser L."/>
            <person name="Markowitz V."/>
            <person name="Cheng J.-F."/>
            <person name="Hugenholtz P."/>
            <person name="Woyke T."/>
            <person name="Wu D."/>
            <person name="Pukall R."/>
            <person name="Gehrich-Schroeter G."/>
            <person name="Schneider S."/>
            <person name="Klenk H.-P."/>
            <person name="Eisen J.A."/>
        </authorList>
    </citation>
    <scope>NUCLEOTIDE SEQUENCE [LARGE SCALE GENOMIC DNA]</scope>
    <source>
        <strain evidence="4">ATCC 700253 / DSM 10332 / NAL</strain>
    </source>
</reference>